<evidence type="ECO:0000256" key="1">
    <source>
        <dbReference type="SAM" id="MobiDB-lite"/>
    </source>
</evidence>
<keyword evidence="2" id="KW-0472">Membrane</keyword>
<comment type="caution">
    <text evidence="3">The sequence shown here is derived from an EMBL/GenBank/DDBJ whole genome shotgun (WGS) entry which is preliminary data.</text>
</comment>
<dbReference type="Proteomes" id="UP001500013">
    <property type="component" value="Unassembled WGS sequence"/>
</dbReference>
<dbReference type="RefSeq" id="WP_344066413.1">
    <property type="nucleotide sequence ID" value="NZ_BAAAPU010000011.1"/>
</dbReference>
<sequence length="405" mass="41663">MRWLTRLQYSSRRDRGAVATIVTVLVSFGVVIGMLAISADVGSVTYQRRSVQNAADASANALAQACVEQNTAVCTTSAAAATALTSLATANAAGSTVTSVCMNAIGRASMPSLASAPDLCTATSTSSDLGSCLPVTTTMAAYPYVEVRTRTSASTPFGAALGSSNTRPVPACARSAWGPGNPSQVNVLPLAMSECDWAHQTGWPSSTNYPPAPDGAAPGYSNTDSRPDWPSFEDAIYAKGNPTTCDTSSPGGTAPGGFAWLDGLTGPCSGVVTDNSWIHGDTGANGCSSSSFDSLQGTVVYVPVFDCMMSSDPGRDPISTDDCKSGNGNNTYYHIGGFAAFYLSGWRLTNGSKNSVRPPYGLCGSGNDDRCVSGWFIQDLIPAGSFVPPTPTNPNYGIKIIGPAG</sequence>
<keyword evidence="2" id="KW-1133">Transmembrane helix</keyword>
<evidence type="ECO:0000313" key="3">
    <source>
        <dbReference type="EMBL" id="GAA1992071.1"/>
    </source>
</evidence>
<gene>
    <name evidence="3" type="ORF">GCM10009817_37780</name>
</gene>
<keyword evidence="4" id="KW-1185">Reference proteome</keyword>
<keyword evidence="2" id="KW-0812">Transmembrane</keyword>
<evidence type="ECO:0008006" key="5">
    <source>
        <dbReference type="Google" id="ProtNLM"/>
    </source>
</evidence>
<proteinExistence type="predicted"/>
<name>A0ABN2STF4_9MICO</name>
<protein>
    <recommendedName>
        <fullName evidence="5">Flp pilus-assembly TadE/G-like protein</fullName>
    </recommendedName>
</protein>
<reference evidence="3 4" key="1">
    <citation type="journal article" date="2019" name="Int. J. Syst. Evol. Microbiol.">
        <title>The Global Catalogue of Microorganisms (GCM) 10K type strain sequencing project: providing services to taxonomists for standard genome sequencing and annotation.</title>
        <authorList>
            <consortium name="The Broad Institute Genomics Platform"/>
            <consortium name="The Broad Institute Genome Sequencing Center for Infectious Disease"/>
            <person name="Wu L."/>
            <person name="Ma J."/>
        </authorList>
    </citation>
    <scope>NUCLEOTIDE SEQUENCE [LARGE SCALE GENOMIC DNA]</scope>
    <source>
        <strain evidence="3 4">JCM 15628</strain>
    </source>
</reference>
<feature type="region of interest" description="Disordered" evidence="1">
    <location>
        <begin position="205"/>
        <end position="225"/>
    </location>
</feature>
<organism evidence="3 4">
    <name type="scientific">Terrabacter lapilli</name>
    <dbReference type="NCBI Taxonomy" id="436231"/>
    <lineage>
        <taxon>Bacteria</taxon>
        <taxon>Bacillati</taxon>
        <taxon>Actinomycetota</taxon>
        <taxon>Actinomycetes</taxon>
        <taxon>Micrococcales</taxon>
        <taxon>Intrasporangiaceae</taxon>
        <taxon>Terrabacter</taxon>
    </lineage>
</organism>
<evidence type="ECO:0000256" key="2">
    <source>
        <dbReference type="SAM" id="Phobius"/>
    </source>
</evidence>
<evidence type="ECO:0000313" key="4">
    <source>
        <dbReference type="Proteomes" id="UP001500013"/>
    </source>
</evidence>
<dbReference type="EMBL" id="BAAAPU010000011">
    <property type="protein sequence ID" value="GAA1992071.1"/>
    <property type="molecule type" value="Genomic_DNA"/>
</dbReference>
<accession>A0ABN2STF4</accession>
<feature type="transmembrane region" description="Helical" evidence="2">
    <location>
        <begin position="16"/>
        <end position="39"/>
    </location>
</feature>